<dbReference type="AlphaFoldDB" id="A0A915ABJ0"/>
<proteinExistence type="predicted"/>
<keyword evidence="1" id="KW-1185">Reference proteome</keyword>
<name>A0A915ABJ0_PARUN</name>
<evidence type="ECO:0000313" key="2">
    <source>
        <dbReference type="WBParaSite" id="PgR004_g150_t04"/>
    </source>
</evidence>
<accession>A0A915ABJ0</accession>
<reference evidence="2" key="1">
    <citation type="submission" date="2022-11" db="UniProtKB">
        <authorList>
            <consortium name="WormBaseParasite"/>
        </authorList>
    </citation>
    <scope>IDENTIFICATION</scope>
</reference>
<sequence length="68" mass="7572">MPQTLSFTERQYSSGSVEIPNASMHLMVELRKLLPNVKLESGIATLSNNLQSDFISSWKLTITAFGEL</sequence>
<dbReference type="WBParaSite" id="PgR004_g150_t04">
    <property type="protein sequence ID" value="PgR004_g150_t04"/>
    <property type="gene ID" value="PgR004_g150"/>
</dbReference>
<organism evidence="1 2">
    <name type="scientific">Parascaris univalens</name>
    <name type="common">Nematode worm</name>
    <dbReference type="NCBI Taxonomy" id="6257"/>
    <lineage>
        <taxon>Eukaryota</taxon>
        <taxon>Metazoa</taxon>
        <taxon>Ecdysozoa</taxon>
        <taxon>Nematoda</taxon>
        <taxon>Chromadorea</taxon>
        <taxon>Rhabditida</taxon>
        <taxon>Spirurina</taxon>
        <taxon>Ascaridomorpha</taxon>
        <taxon>Ascaridoidea</taxon>
        <taxon>Ascarididae</taxon>
        <taxon>Parascaris</taxon>
    </lineage>
</organism>
<dbReference type="Proteomes" id="UP000887569">
    <property type="component" value="Unplaced"/>
</dbReference>
<protein>
    <submittedName>
        <fullName evidence="2">HMG box domain-containing protein</fullName>
    </submittedName>
</protein>
<evidence type="ECO:0000313" key="1">
    <source>
        <dbReference type="Proteomes" id="UP000887569"/>
    </source>
</evidence>